<protein>
    <submittedName>
        <fullName evidence="1">Uncharacterized protein</fullName>
    </submittedName>
</protein>
<keyword evidence="2" id="KW-1185">Reference proteome</keyword>
<dbReference type="AlphaFoldDB" id="A0A5C3KG35"/>
<proteinExistence type="predicted"/>
<name>A0A5C3KG35_COPMA</name>
<evidence type="ECO:0000313" key="1">
    <source>
        <dbReference type="EMBL" id="TFK19129.1"/>
    </source>
</evidence>
<dbReference type="EMBL" id="ML210358">
    <property type="protein sequence ID" value="TFK19129.1"/>
    <property type="molecule type" value="Genomic_DNA"/>
</dbReference>
<accession>A0A5C3KG35</accession>
<gene>
    <name evidence="1" type="ORF">FA15DRAFT_674688</name>
</gene>
<dbReference type="Proteomes" id="UP000307440">
    <property type="component" value="Unassembled WGS sequence"/>
</dbReference>
<sequence>MLYEAPRLAGSEWDPSVRRDMQELFDAMKENELEPNHKYQEFPGFGEGGPVSRGYLKGWFEEILKQQPLCNIYPWPGEAVGVNLRFLRDEDDEGETYEDSD</sequence>
<reference evidence="1 2" key="1">
    <citation type="journal article" date="2019" name="Nat. Ecol. Evol.">
        <title>Megaphylogeny resolves global patterns of mushroom evolution.</title>
        <authorList>
            <person name="Varga T."/>
            <person name="Krizsan K."/>
            <person name="Foldi C."/>
            <person name="Dima B."/>
            <person name="Sanchez-Garcia M."/>
            <person name="Sanchez-Ramirez S."/>
            <person name="Szollosi G.J."/>
            <person name="Szarkandi J.G."/>
            <person name="Papp V."/>
            <person name="Albert L."/>
            <person name="Andreopoulos W."/>
            <person name="Angelini C."/>
            <person name="Antonin V."/>
            <person name="Barry K.W."/>
            <person name="Bougher N.L."/>
            <person name="Buchanan P."/>
            <person name="Buyck B."/>
            <person name="Bense V."/>
            <person name="Catcheside P."/>
            <person name="Chovatia M."/>
            <person name="Cooper J."/>
            <person name="Damon W."/>
            <person name="Desjardin D."/>
            <person name="Finy P."/>
            <person name="Geml J."/>
            <person name="Haridas S."/>
            <person name="Hughes K."/>
            <person name="Justo A."/>
            <person name="Karasinski D."/>
            <person name="Kautmanova I."/>
            <person name="Kiss B."/>
            <person name="Kocsube S."/>
            <person name="Kotiranta H."/>
            <person name="LaButti K.M."/>
            <person name="Lechner B.E."/>
            <person name="Liimatainen K."/>
            <person name="Lipzen A."/>
            <person name="Lukacs Z."/>
            <person name="Mihaltcheva S."/>
            <person name="Morgado L.N."/>
            <person name="Niskanen T."/>
            <person name="Noordeloos M.E."/>
            <person name="Ohm R.A."/>
            <person name="Ortiz-Santana B."/>
            <person name="Ovrebo C."/>
            <person name="Racz N."/>
            <person name="Riley R."/>
            <person name="Savchenko A."/>
            <person name="Shiryaev A."/>
            <person name="Soop K."/>
            <person name="Spirin V."/>
            <person name="Szebenyi C."/>
            <person name="Tomsovsky M."/>
            <person name="Tulloss R.E."/>
            <person name="Uehling J."/>
            <person name="Grigoriev I.V."/>
            <person name="Vagvolgyi C."/>
            <person name="Papp T."/>
            <person name="Martin F.M."/>
            <person name="Miettinen O."/>
            <person name="Hibbett D.S."/>
            <person name="Nagy L.G."/>
        </authorList>
    </citation>
    <scope>NUCLEOTIDE SEQUENCE [LARGE SCALE GENOMIC DNA]</scope>
    <source>
        <strain evidence="1 2">CBS 121175</strain>
    </source>
</reference>
<organism evidence="1 2">
    <name type="scientific">Coprinopsis marcescibilis</name>
    <name type="common">Agaric fungus</name>
    <name type="synonym">Psathyrella marcescibilis</name>
    <dbReference type="NCBI Taxonomy" id="230819"/>
    <lineage>
        <taxon>Eukaryota</taxon>
        <taxon>Fungi</taxon>
        <taxon>Dikarya</taxon>
        <taxon>Basidiomycota</taxon>
        <taxon>Agaricomycotina</taxon>
        <taxon>Agaricomycetes</taxon>
        <taxon>Agaricomycetidae</taxon>
        <taxon>Agaricales</taxon>
        <taxon>Agaricineae</taxon>
        <taxon>Psathyrellaceae</taxon>
        <taxon>Coprinopsis</taxon>
    </lineage>
</organism>
<evidence type="ECO:0000313" key="2">
    <source>
        <dbReference type="Proteomes" id="UP000307440"/>
    </source>
</evidence>